<feature type="signal peptide" evidence="1">
    <location>
        <begin position="1"/>
        <end position="21"/>
    </location>
</feature>
<evidence type="ECO:0000256" key="1">
    <source>
        <dbReference type="SAM" id="SignalP"/>
    </source>
</evidence>
<evidence type="ECO:0000313" key="2">
    <source>
        <dbReference type="EMBL" id="RFA07279.1"/>
    </source>
</evidence>
<dbReference type="AlphaFoldDB" id="A0A3E0VC73"/>
<gene>
    <name evidence="2" type="ORF">B7R21_13735</name>
</gene>
<feature type="chain" id="PRO_5039487722" evidence="1">
    <location>
        <begin position="22"/>
        <end position="142"/>
    </location>
</feature>
<keyword evidence="1" id="KW-0732">Signal</keyword>
<comment type="caution">
    <text evidence="2">The sequence shown here is derived from an EMBL/GenBank/DDBJ whole genome shotgun (WGS) entry which is preliminary data.</text>
</comment>
<protein>
    <submittedName>
        <fullName evidence="2">Uncharacterized protein</fullName>
    </submittedName>
</protein>
<dbReference type="Proteomes" id="UP000256709">
    <property type="component" value="Unassembled WGS sequence"/>
</dbReference>
<sequence>MLVALPVVAVSVSLLSGCGVANVISPPFASAIYATTADGAGADSSVAIPAWVPADATFIRVKTDQTRGASILMFSPTATPPVFTGCDAASDPEVDQAQSTGALTNQLSETWWPQALNTGVGIVCAGPWHLFAQDGHYYAWTP</sequence>
<reference evidence="2 3" key="1">
    <citation type="submission" date="2017-04" db="EMBL/GenBank/DDBJ databases">
        <title>Comparative genome analysis of Subtercola boreus.</title>
        <authorList>
            <person name="Cho Y.-J."/>
            <person name="Cho A."/>
            <person name="Kim O.-S."/>
            <person name="Lee J.-I."/>
        </authorList>
    </citation>
    <scope>NUCLEOTIDE SEQUENCE [LARGE SCALE GENOMIC DNA]</scope>
    <source>
        <strain evidence="2 3">P27444</strain>
    </source>
</reference>
<name>A0A3E0VC73_9MICO</name>
<dbReference type="EMBL" id="NBXA01000026">
    <property type="protein sequence ID" value="RFA07279.1"/>
    <property type="molecule type" value="Genomic_DNA"/>
</dbReference>
<accession>A0A3E0VC73</accession>
<evidence type="ECO:0000313" key="3">
    <source>
        <dbReference type="Proteomes" id="UP000256709"/>
    </source>
</evidence>
<organism evidence="2 3">
    <name type="scientific">Subtercola boreus</name>
    <dbReference type="NCBI Taxonomy" id="120213"/>
    <lineage>
        <taxon>Bacteria</taxon>
        <taxon>Bacillati</taxon>
        <taxon>Actinomycetota</taxon>
        <taxon>Actinomycetes</taxon>
        <taxon>Micrococcales</taxon>
        <taxon>Microbacteriaceae</taxon>
        <taxon>Subtercola</taxon>
    </lineage>
</organism>
<proteinExistence type="predicted"/>